<dbReference type="Pfam" id="PF00528">
    <property type="entry name" value="BPD_transp_1"/>
    <property type="match status" value="2"/>
</dbReference>
<feature type="transmembrane region" description="Helical" evidence="8">
    <location>
        <begin position="520"/>
        <end position="544"/>
    </location>
</feature>
<evidence type="ECO:0000256" key="7">
    <source>
        <dbReference type="ARBA" id="ARBA00023136"/>
    </source>
</evidence>
<comment type="subcellular location">
    <subcellularLocation>
        <location evidence="1">Cell inner membrane</location>
        <topology evidence="1">Multi-pass membrane protein</topology>
    </subcellularLocation>
    <subcellularLocation>
        <location evidence="8">Cell membrane</location>
        <topology evidence="8">Multi-pass membrane protein</topology>
    </subcellularLocation>
</comment>
<evidence type="ECO:0000256" key="3">
    <source>
        <dbReference type="ARBA" id="ARBA00022475"/>
    </source>
</evidence>
<evidence type="ECO:0000256" key="9">
    <source>
        <dbReference type="SAM" id="MobiDB-lite"/>
    </source>
</evidence>
<dbReference type="Proteomes" id="UP000011693">
    <property type="component" value="Unassembled WGS sequence"/>
</dbReference>
<evidence type="ECO:0000256" key="4">
    <source>
        <dbReference type="ARBA" id="ARBA00022519"/>
    </source>
</evidence>
<feature type="transmembrane region" description="Helical" evidence="8">
    <location>
        <begin position="73"/>
        <end position="91"/>
    </location>
</feature>
<dbReference type="Gene3D" id="1.10.3720.10">
    <property type="entry name" value="MetI-like"/>
    <property type="match status" value="2"/>
</dbReference>
<evidence type="ECO:0000256" key="5">
    <source>
        <dbReference type="ARBA" id="ARBA00022692"/>
    </source>
</evidence>
<keyword evidence="5 8" id="KW-0812">Transmembrane</keyword>
<evidence type="ECO:0000313" key="11">
    <source>
        <dbReference type="EMBL" id="ELY98320.1"/>
    </source>
</evidence>
<feature type="domain" description="ABC transmembrane type-1" evidence="10">
    <location>
        <begin position="185"/>
        <end position="390"/>
    </location>
</feature>
<gene>
    <name evidence="11" type="ORF">C482_12412</name>
</gene>
<dbReference type="InterPro" id="IPR035906">
    <property type="entry name" value="MetI-like_sf"/>
</dbReference>
<feature type="transmembrane region" description="Helical" evidence="8">
    <location>
        <begin position="486"/>
        <end position="508"/>
    </location>
</feature>
<feature type="transmembrane region" description="Helical" evidence="8">
    <location>
        <begin position="189"/>
        <end position="211"/>
    </location>
</feature>
<protein>
    <submittedName>
        <fullName evidence="11">Binding-protein-dependent transport system inner membrane protein</fullName>
    </submittedName>
</protein>
<evidence type="ECO:0000256" key="8">
    <source>
        <dbReference type="RuleBase" id="RU363032"/>
    </source>
</evidence>
<dbReference type="InterPro" id="IPR000515">
    <property type="entry name" value="MetI-like"/>
</dbReference>
<feature type="transmembrane region" description="Helical" evidence="8">
    <location>
        <begin position="550"/>
        <end position="572"/>
    </location>
</feature>
<feature type="transmembrane region" description="Helical" evidence="8">
    <location>
        <begin position="323"/>
        <end position="352"/>
    </location>
</feature>
<feature type="region of interest" description="Disordered" evidence="9">
    <location>
        <begin position="1"/>
        <end position="63"/>
    </location>
</feature>
<dbReference type="EMBL" id="AOIN01000064">
    <property type="protein sequence ID" value="ELY98320.1"/>
    <property type="molecule type" value="Genomic_DNA"/>
</dbReference>
<dbReference type="GO" id="GO:0055085">
    <property type="term" value="P:transmembrane transport"/>
    <property type="evidence" value="ECO:0007669"/>
    <property type="project" value="InterPro"/>
</dbReference>
<sequence>MSRRGTDSRAQSESESEPEPGSVSDLDSDSDSDIDSNSNPNPQPESSTQSANQRENERDSTSTQLRHWLDSHVLALLALATAAVLAVMLYLPTGVVLVNAVVEDSIPTLAPFVDVLTDPFYFGVLADVFADPLAIGEHLHALAGWLAAISISVGLEYRLPLPFVQFELPIPWVGVETPGVRQGLFGFTAYQAALSTIASVAIGLPAAYILANYEFYGRRTLRSLTILPFVLPGIMVAVGFYAMFGRSGTLNTILGGVGLGPVAFVESNPLAIVILAHAFYNAPLVARITVAAWESVDIRAVETARSLGASERRAFRDVVVPQLVPAVLTGALLTFIFTFMTFPIVLALGGLQLATVEVWIYDRIQRLDYTEAATLAVLETILSLGLTYAYLRYESAQTGLSQAASPPPKEALFPDLQTVLSPRRLAILGYGLAALILFVGPLASLVVGSLTDGSGFTLRNYAFLLERQLEGESFQTQPWPAIRNSLLFGVATLVVAVPMGVVISVLTVRAGRSGTIIDTLAMLPLAVSGVVFGIGLLQGLVFGISLPGGWQFQVTGAVAIVVAHAVAAYPFVTRNVSPLLSNVDPAMVESARALGASRFRALLDVELPLVASGIVAGAAFAFAISIGEFSSTVILASGSESYTMPVAVERYLGRRTGPAIAMGTLLLCVTAASFVVIDRVGGRYEL</sequence>
<feature type="transmembrane region" description="Helical" evidence="8">
    <location>
        <begin position="372"/>
        <end position="391"/>
    </location>
</feature>
<dbReference type="GO" id="GO:0005886">
    <property type="term" value="C:plasma membrane"/>
    <property type="evidence" value="ECO:0007669"/>
    <property type="project" value="UniProtKB-SubCell"/>
</dbReference>
<feature type="transmembrane region" description="Helical" evidence="8">
    <location>
        <begin position="223"/>
        <end position="244"/>
    </location>
</feature>
<feature type="compositionally biased region" description="Low complexity" evidence="9">
    <location>
        <begin position="35"/>
        <end position="50"/>
    </location>
</feature>
<dbReference type="STRING" id="1227492.C482_12412"/>
<reference evidence="11 12" key="1">
    <citation type="journal article" date="2014" name="PLoS Genet.">
        <title>Phylogenetically driven sequencing of extremely halophilic archaea reveals strategies for static and dynamic osmo-response.</title>
        <authorList>
            <person name="Becker E.A."/>
            <person name="Seitzer P.M."/>
            <person name="Tritt A."/>
            <person name="Larsen D."/>
            <person name="Krusor M."/>
            <person name="Yao A.I."/>
            <person name="Wu D."/>
            <person name="Madern D."/>
            <person name="Eisen J.A."/>
            <person name="Darling A.E."/>
            <person name="Facciotti M.T."/>
        </authorList>
    </citation>
    <scope>NUCLEOTIDE SEQUENCE [LARGE SCALE GENOMIC DNA]</scope>
    <source>
        <strain evidence="11 12">JCM 10990</strain>
    </source>
</reference>
<feature type="transmembrane region" description="Helical" evidence="8">
    <location>
        <begin position="427"/>
        <end position="450"/>
    </location>
</feature>
<feature type="transmembrane region" description="Helical" evidence="8">
    <location>
        <begin position="607"/>
        <end position="636"/>
    </location>
</feature>
<dbReference type="PANTHER" id="PTHR43357">
    <property type="entry name" value="INNER MEMBRANE ABC TRANSPORTER PERMEASE PROTEIN YDCV"/>
    <property type="match status" value="1"/>
</dbReference>
<accession>M0AHY4</accession>
<dbReference type="SUPFAM" id="SSF161098">
    <property type="entry name" value="MetI-like"/>
    <property type="match status" value="2"/>
</dbReference>
<feature type="transmembrane region" description="Helical" evidence="8">
    <location>
        <begin position="256"/>
        <end position="280"/>
    </location>
</feature>
<keyword evidence="7 8" id="KW-0472">Membrane</keyword>
<feature type="domain" description="ABC transmembrane type-1" evidence="10">
    <location>
        <begin position="482"/>
        <end position="677"/>
    </location>
</feature>
<dbReference type="PANTHER" id="PTHR43357:SF4">
    <property type="entry name" value="INNER MEMBRANE ABC TRANSPORTER PERMEASE PROTEIN YDCV"/>
    <property type="match status" value="1"/>
</dbReference>
<evidence type="ECO:0000256" key="2">
    <source>
        <dbReference type="ARBA" id="ARBA00022448"/>
    </source>
</evidence>
<feature type="transmembrane region" description="Helical" evidence="8">
    <location>
        <begin position="656"/>
        <end position="677"/>
    </location>
</feature>
<evidence type="ECO:0000256" key="1">
    <source>
        <dbReference type="ARBA" id="ARBA00004429"/>
    </source>
</evidence>
<dbReference type="OrthoDB" id="86208at2157"/>
<evidence type="ECO:0000259" key="10">
    <source>
        <dbReference type="PROSITE" id="PS50928"/>
    </source>
</evidence>
<evidence type="ECO:0000256" key="6">
    <source>
        <dbReference type="ARBA" id="ARBA00022989"/>
    </source>
</evidence>
<keyword evidence="4" id="KW-0997">Cell inner membrane</keyword>
<dbReference type="CDD" id="cd06261">
    <property type="entry name" value="TM_PBP2"/>
    <property type="match status" value="2"/>
</dbReference>
<name>M0AHY4_9EURY</name>
<keyword evidence="6 8" id="KW-1133">Transmembrane helix</keyword>
<dbReference type="PATRIC" id="fig|1227492.4.peg.2453"/>
<keyword evidence="3" id="KW-1003">Cell membrane</keyword>
<dbReference type="AlphaFoldDB" id="M0AHY4"/>
<comment type="caution">
    <text evidence="11">The sequence shown here is derived from an EMBL/GenBank/DDBJ whole genome shotgun (WGS) entry which is preliminary data.</text>
</comment>
<dbReference type="PROSITE" id="PS50928">
    <property type="entry name" value="ABC_TM1"/>
    <property type="match status" value="2"/>
</dbReference>
<keyword evidence="12" id="KW-1185">Reference proteome</keyword>
<keyword evidence="2 8" id="KW-0813">Transport</keyword>
<evidence type="ECO:0000313" key="12">
    <source>
        <dbReference type="Proteomes" id="UP000011693"/>
    </source>
</evidence>
<feature type="compositionally biased region" description="Basic and acidic residues" evidence="9">
    <location>
        <begin position="1"/>
        <end position="12"/>
    </location>
</feature>
<comment type="similarity">
    <text evidence="8">Belongs to the binding-protein-dependent transport system permease family.</text>
</comment>
<proteinExistence type="inferred from homology"/>
<organism evidence="11 12">
    <name type="scientific">Natrialba chahannaoensis JCM 10990</name>
    <dbReference type="NCBI Taxonomy" id="1227492"/>
    <lineage>
        <taxon>Archaea</taxon>
        <taxon>Methanobacteriati</taxon>
        <taxon>Methanobacteriota</taxon>
        <taxon>Stenosarchaea group</taxon>
        <taxon>Halobacteria</taxon>
        <taxon>Halobacteriales</taxon>
        <taxon>Natrialbaceae</taxon>
        <taxon>Natrialba</taxon>
    </lineage>
</organism>